<dbReference type="PANTHER" id="PTHR30602">
    <property type="entry name" value="AMINO-ACID ACETYLTRANSFERASE"/>
    <property type="match status" value="1"/>
</dbReference>
<dbReference type="CDD" id="cd04301">
    <property type="entry name" value="NAT_SF"/>
    <property type="match status" value="1"/>
</dbReference>
<dbReference type="InterPro" id="IPR000182">
    <property type="entry name" value="GNAT_dom"/>
</dbReference>
<dbReference type="Proteomes" id="UP000229366">
    <property type="component" value="Unassembled WGS sequence"/>
</dbReference>
<evidence type="ECO:0000259" key="9">
    <source>
        <dbReference type="PROSITE" id="PS51186"/>
    </source>
</evidence>
<evidence type="ECO:0000256" key="2">
    <source>
        <dbReference type="ARBA" id="ARBA00009145"/>
    </source>
</evidence>
<name>A0A2M8VYF2_9BURK</name>
<keyword evidence="6 8" id="KW-0012">Acyltransferase</keyword>
<dbReference type="SUPFAM" id="SSF53633">
    <property type="entry name" value="Carbamate kinase-like"/>
    <property type="match status" value="1"/>
</dbReference>
<keyword evidence="11" id="KW-1185">Reference proteome</keyword>
<protein>
    <recommendedName>
        <fullName evidence="8">Amino-acid acetyltransferase</fullName>
        <ecNumber evidence="8">2.3.1.1</ecNumber>
    </recommendedName>
    <alternativeName>
        <fullName evidence="8">N-acetylglutamate synthase</fullName>
        <shortName evidence="8">AGS</shortName>
        <shortName evidence="8">NAGS</shortName>
    </alternativeName>
</protein>
<evidence type="ECO:0000256" key="6">
    <source>
        <dbReference type="ARBA" id="ARBA00023315"/>
    </source>
</evidence>
<evidence type="ECO:0000313" key="11">
    <source>
        <dbReference type="Proteomes" id="UP000229366"/>
    </source>
</evidence>
<dbReference type="UniPathway" id="UPA00068">
    <property type="reaction ID" value="UER00106"/>
</dbReference>
<dbReference type="NCBIfam" id="NF003641">
    <property type="entry name" value="PRK05279.1"/>
    <property type="match status" value="1"/>
</dbReference>
<dbReference type="CDD" id="cd04237">
    <property type="entry name" value="AAK_NAGS-ABP"/>
    <property type="match status" value="1"/>
</dbReference>
<dbReference type="OrthoDB" id="9802238at2"/>
<dbReference type="HAMAP" id="MF_01105">
    <property type="entry name" value="N_acetyl_glu_synth"/>
    <property type="match status" value="1"/>
</dbReference>
<comment type="similarity">
    <text evidence="2 8">Belongs to the acetyltransferase family. ArgA subfamily.</text>
</comment>
<dbReference type="Pfam" id="PF00696">
    <property type="entry name" value="AA_kinase"/>
    <property type="match status" value="1"/>
</dbReference>
<dbReference type="EC" id="2.3.1.1" evidence="8"/>
<dbReference type="GO" id="GO:0004042">
    <property type="term" value="F:L-glutamate N-acetyltransferase activity"/>
    <property type="evidence" value="ECO:0007669"/>
    <property type="project" value="UniProtKB-UniRule"/>
</dbReference>
<comment type="caution">
    <text evidence="10">The sequence shown here is derived from an EMBL/GenBank/DDBJ whole genome shotgun (WGS) entry which is preliminary data.</text>
</comment>
<keyword evidence="3 8" id="KW-0055">Arginine biosynthesis</keyword>
<dbReference type="Pfam" id="PF13508">
    <property type="entry name" value="Acetyltransf_7"/>
    <property type="match status" value="1"/>
</dbReference>
<accession>A0A2M8VYF2</accession>
<feature type="domain" description="N-acetyltransferase" evidence="9">
    <location>
        <begin position="309"/>
        <end position="453"/>
    </location>
</feature>
<comment type="subcellular location">
    <subcellularLocation>
        <location evidence="8">Cytoplasm</location>
    </subcellularLocation>
</comment>
<proteinExistence type="inferred from homology"/>
<keyword evidence="8" id="KW-0963">Cytoplasm</keyword>
<dbReference type="InterPro" id="IPR001048">
    <property type="entry name" value="Asp/Glu/Uridylate_kinase"/>
</dbReference>
<dbReference type="GO" id="GO:0005737">
    <property type="term" value="C:cytoplasm"/>
    <property type="evidence" value="ECO:0007669"/>
    <property type="project" value="UniProtKB-SubCell"/>
</dbReference>
<comment type="miscellaneous">
    <text evidence="8">In bacteria which possess the bifunctional enzyme ornithine acetyltransferase/N-acetylglutamate synthase (ArgJ), ArgA fulfills an anaplerotic role.</text>
</comment>
<evidence type="ECO:0000256" key="4">
    <source>
        <dbReference type="ARBA" id="ARBA00022605"/>
    </source>
</evidence>
<organism evidence="10 11">
    <name type="scientific">Polynucleobacter brandtiae</name>
    <dbReference type="NCBI Taxonomy" id="1938816"/>
    <lineage>
        <taxon>Bacteria</taxon>
        <taxon>Pseudomonadati</taxon>
        <taxon>Pseudomonadota</taxon>
        <taxon>Betaproteobacteria</taxon>
        <taxon>Burkholderiales</taxon>
        <taxon>Burkholderiaceae</taxon>
        <taxon>Polynucleobacter</taxon>
    </lineage>
</organism>
<dbReference type="PANTHER" id="PTHR30602:SF12">
    <property type="entry name" value="AMINO-ACID ACETYLTRANSFERASE NAGS1, CHLOROPLASTIC-RELATED"/>
    <property type="match status" value="1"/>
</dbReference>
<dbReference type="InterPro" id="IPR033719">
    <property type="entry name" value="NAGS_kin"/>
</dbReference>
<comment type="pathway">
    <text evidence="1 8">Amino-acid biosynthesis; L-arginine biosynthesis; N(2)-acetyl-L-ornithine from L-glutamate: step 1/4.</text>
</comment>
<evidence type="ECO:0000313" key="10">
    <source>
        <dbReference type="EMBL" id="PJI82886.1"/>
    </source>
</evidence>
<comment type="catalytic activity">
    <reaction evidence="7 8">
        <text>L-glutamate + acetyl-CoA = N-acetyl-L-glutamate + CoA + H(+)</text>
        <dbReference type="Rhea" id="RHEA:24292"/>
        <dbReference type="ChEBI" id="CHEBI:15378"/>
        <dbReference type="ChEBI" id="CHEBI:29985"/>
        <dbReference type="ChEBI" id="CHEBI:44337"/>
        <dbReference type="ChEBI" id="CHEBI:57287"/>
        <dbReference type="ChEBI" id="CHEBI:57288"/>
        <dbReference type="EC" id="2.3.1.1"/>
    </reaction>
</comment>
<dbReference type="SUPFAM" id="SSF55729">
    <property type="entry name" value="Acyl-CoA N-acyltransferases (Nat)"/>
    <property type="match status" value="1"/>
</dbReference>
<dbReference type="Gene3D" id="3.40.1160.10">
    <property type="entry name" value="Acetylglutamate kinase-like"/>
    <property type="match status" value="1"/>
</dbReference>
<reference evidence="10 11" key="1">
    <citation type="submission" date="2017-11" db="EMBL/GenBank/DDBJ databases">
        <title>Genomic Encyclopedia of Type Strains, Phase III (KMG-III): the genomes of soil and plant-associated and newly described type strains.</title>
        <authorList>
            <person name="Whitman W."/>
        </authorList>
    </citation>
    <scope>NUCLEOTIDE SEQUENCE [LARGE SCALE GENOMIC DNA]</scope>
    <source>
        <strain evidence="10 11">UB-Domo-W1</strain>
    </source>
</reference>
<dbReference type="RefSeq" id="WP_100378646.1">
    <property type="nucleotide sequence ID" value="NZ_CBCSBW010000001.1"/>
</dbReference>
<evidence type="ECO:0000256" key="1">
    <source>
        <dbReference type="ARBA" id="ARBA00004925"/>
    </source>
</evidence>
<dbReference type="EMBL" id="PGTX01000001">
    <property type="protein sequence ID" value="PJI82886.1"/>
    <property type="molecule type" value="Genomic_DNA"/>
</dbReference>
<keyword evidence="4 8" id="KW-0028">Amino-acid biosynthesis</keyword>
<evidence type="ECO:0000256" key="3">
    <source>
        <dbReference type="ARBA" id="ARBA00022571"/>
    </source>
</evidence>
<dbReference type="AlphaFoldDB" id="A0A2M8VYF2"/>
<dbReference type="GO" id="GO:0006526">
    <property type="term" value="P:L-arginine biosynthetic process"/>
    <property type="evidence" value="ECO:0007669"/>
    <property type="project" value="UniProtKB-UniRule"/>
</dbReference>
<keyword evidence="5 8" id="KW-0808">Transferase</keyword>
<dbReference type="PROSITE" id="PS51186">
    <property type="entry name" value="GNAT"/>
    <property type="match status" value="1"/>
</dbReference>
<dbReference type="InterPro" id="IPR016181">
    <property type="entry name" value="Acyl_CoA_acyltransferase"/>
</dbReference>
<dbReference type="InterPro" id="IPR036393">
    <property type="entry name" value="AceGlu_kinase-like_sf"/>
</dbReference>
<evidence type="ECO:0000256" key="8">
    <source>
        <dbReference type="HAMAP-Rule" id="MF_01105"/>
    </source>
</evidence>
<dbReference type="PIRSF" id="PIRSF000423">
    <property type="entry name" value="ArgA"/>
    <property type="match status" value="1"/>
</dbReference>
<evidence type="ECO:0000256" key="5">
    <source>
        <dbReference type="ARBA" id="ARBA00022679"/>
    </source>
</evidence>
<evidence type="ECO:0000256" key="7">
    <source>
        <dbReference type="ARBA" id="ARBA00048372"/>
    </source>
</evidence>
<dbReference type="Gene3D" id="3.40.630.30">
    <property type="match status" value="1"/>
</dbReference>
<gene>
    <name evidence="8" type="primary">argA</name>
    <name evidence="10" type="ORF">B0G85_0274</name>
</gene>
<dbReference type="NCBIfam" id="TIGR01890">
    <property type="entry name" value="N-Ac-Glu-synth"/>
    <property type="match status" value="1"/>
</dbReference>
<sequence length="454" mass="50029">MPTNAPNSGLNTEESSPNFPFVGWLRDVAPYIHSFREKTFVIAFAGELAQEIGLENLIEDIAMLHAMGMRIVLVHGIRPQIEEQLSLRNIKSQFGSTTMYSHRITDAAALECVKEAAGELRLDIEAAFSRGLPNTPMAGSRISVISGNFITAMPVGVVEGTDYIHTGLVRKVDSSSIRQSLDSNKIVLLSPLGFSPTGQAFNLAFEDVAASTAAALKADKLIFLSPYAGLKDDEGDYITELSMRQLQEYVTHHQELDVGMKGLLSISGKAIRAGVSRVHFLPCNQDGALLEELFTHDGIGMMLASSDIENLREANQDDVGGILQLTSPLEDEGILAARGQDVIERDIQRFSVIEHDRVLFGCAALFPFPNGVGELACLAVDPDVQGSGDGERLLKRIEMRAKLEGIKKLFVLTTRTEHWFLKRGFKRASVEDLPEERKQIYNWDRKSMVLTKEL</sequence>
<dbReference type="InterPro" id="IPR010167">
    <property type="entry name" value="NH2A_AcTrfase"/>
</dbReference>